<dbReference type="AlphaFoldDB" id="A0ABD5YCD4"/>
<keyword evidence="4" id="KW-1185">Reference proteome</keyword>
<dbReference type="Pfam" id="PF00582">
    <property type="entry name" value="Usp"/>
    <property type="match status" value="2"/>
</dbReference>
<dbReference type="PANTHER" id="PTHR46268">
    <property type="entry name" value="STRESS RESPONSE PROTEIN NHAX"/>
    <property type="match status" value="1"/>
</dbReference>
<reference evidence="3 4" key="1">
    <citation type="journal article" date="2019" name="Int. J. Syst. Evol. Microbiol.">
        <title>The Global Catalogue of Microorganisms (GCM) 10K type strain sequencing project: providing services to taxonomists for standard genome sequencing and annotation.</title>
        <authorList>
            <consortium name="The Broad Institute Genomics Platform"/>
            <consortium name="The Broad Institute Genome Sequencing Center for Infectious Disease"/>
            <person name="Wu L."/>
            <person name="Ma J."/>
        </authorList>
    </citation>
    <scope>NUCLEOTIDE SEQUENCE [LARGE SCALE GENOMIC DNA]</scope>
    <source>
        <strain evidence="3 4">Q85</strain>
    </source>
</reference>
<dbReference type="SUPFAM" id="SSF52402">
    <property type="entry name" value="Adenine nucleotide alpha hydrolases-like"/>
    <property type="match status" value="2"/>
</dbReference>
<gene>
    <name evidence="3" type="ORF">ACFQMK_06590</name>
</gene>
<comment type="similarity">
    <text evidence="1">Belongs to the universal stress protein A family.</text>
</comment>
<feature type="domain" description="UspA" evidence="2">
    <location>
        <begin position="9"/>
        <end position="141"/>
    </location>
</feature>
<accession>A0ABD5YCD4</accession>
<evidence type="ECO:0000259" key="2">
    <source>
        <dbReference type="Pfam" id="PF00582"/>
    </source>
</evidence>
<proteinExistence type="inferred from homology"/>
<dbReference type="CDD" id="cd00293">
    <property type="entry name" value="USP-like"/>
    <property type="match status" value="2"/>
</dbReference>
<feature type="domain" description="UspA" evidence="2">
    <location>
        <begin position="152"/>
        <end position="265"/>
    </location>
</feature>
<evidence type="ECO:0000256" key="1">
    <source>
        <dbReference type="ARBA" id="ARBA00008791"/>
    </source>
</evidence>
<dbReference type="RefSeq" id="WP_267663514.1">
    <property type="nucleotide sequence ID" value="NZ_JAODIX010000028.1"/>
</dbReference>
<dbReference type="EMBL" id="JBHSZZ010000028">
    <property type="protein sequence ID" value="MFC7186562.1"/>
    <property type="molecule type" value="Genomic_DNA"/>
</dbReference>
<dbReference type="InterPro" id="IPR006016">
    <property type="entry name" value="UspA"/>
</dbReference>
<dbReference type="PANTHER" id="PTHR46268:SF6">
    <property type="entry name" value="UNIVERSAL STRESS PROTEIN UP12"/>
    <property type="match status" value="1"/>
</dbReference>
<evidence type="ECO:0000313" key="4">
    <source>
        <dbReference type="Proteomes" id="UP001596390"/>
    </source>
</evidence>
<protein>
    <submittedName>
        <fullName evidence="3">Universal stress protein</fullName>
    </submittedName>
</protein>
<comment type="caution">
    <text evidence="3">The sequence shown here is derived from an EMBL/GenBank/DDBJ whole genome shotgun (WGS) entry which is preliminary data.</text>
</comment>
<dbReference type="InterPro" id="IPR014729">
    <property type="entry name" value="Rossmann-like_a/b/a_fold"/>
</dbReference>
<name>A0ABD5YCD4_9EURY</name>
<dbReference type="Proteomes" id="UP001596390">
    <property type="component" value="Unassembled WGS sequence"/>
</dbReference>
<evidence type="ECO:0000313" key="3">
    <source>
        <dbReference type="EMBL" id="MFC7186562.1"/>
    </source>
</evidence>
<sequence length="282" mass="29324">MTETDDGPTVLVALSNPRTESALVALAGALARHEGGRVLAVHVVTVPDQTSLEKAAESRARLDGSSDELLSAAVADAAAFGVPIETKTVLSHRGIEEVFDAARTNDADAVVMGYGGTRFAGGRVEGSLDEIARDLPCDFLVFDGAQPNPTDVLVPTAGGPSSDLSAEAAAALRDVRGATVSLLHVVDPGGEEAGREFLAAWAAGHGLGDVDLRVEAGDVEETIERVAEGYDLAIVGATERGLLSRIVRRSLAYGAIERLDTPVLLAERPSARSLRERLVGGR</sequence>
<dbReference type="Gene3D" id="3.40.50.620">
    <property type="entry name" value="HUPs"/>
    <property type="match status" value="2"/>
</dbReference>
<organism evidence="3 4">
    <name type="scientific">Halorubrum yunnanense</name>
    <dbReference type="NCBI Taxonomy" id="1526162"/>
    <lineage>
        <taxon>Archaea</taxon>
        <taxon>Methanobacteriati</taxon>
        <taxon>Methanobacteriota</taxon>
        <taxon>Stenosarchaea group</taxon>
        <taxon>Halobacteria</taxon>
        <taxon>Halobacteriales</taxon>
        <taxon>Haloferacaceae</taxon>
        <taxon>Halorubrum</taxon>
    </lineage>
</organism>